<proteinExistence type="predicted"/>
<dbReference type="SUPFAM" id="SSF51735">
    <property type="entry name" value="NAD(P)-binding Rossmann-fold domains"/>
    <property type="match status" value="1"/>
</dbReference>
<reference evidence="2 3" key="1">
    <citation type="journal article" date="2016" name="Mol. Biol. Evol.">
        <title>Comparative Genomics of Early-Diverging Mushroom-Forming Fungi Provides Insights into the Origins of Lignocellulose Decay Capabilities.</title>
        <authorList>
            <person name="Nagy L.G."/>
            <person name="Riley R."/>
            <person name="Tritt A."/>
            <person name="Adam C."/>
            <person name="Daum C."/>
            <person name="Floudas D."/>
            <person name="Sun H."/>
            <person name="Yadav J.S."/>
            <person name="Pangilinan J."/>
            <person name="Larsson K.H."/>
            <person name="Matsuura K."/>
            <person name="Barry K."/>
            <person name="Labutti K."/>
            <person name="Kuo R."/>
            <person name="Ohm R.A."/>
            <person name="Bhattacharya S.S."/>
            <person name="Shirouzu T."/>
            <person name="Yoshinaga Y."/>
            <person name="Martin F.M."/>
            <person name="Grigoriev I.V."/>
            <person name="Hibbett D.S."/>
        </authorList>
    </citation>
    <scope>NUCLEOTIDE SEQUENCE [LARGE SCALE GENOMIC DNA]</scope>
    <source>
        <strain evidence="2 3">L-15889</strain>
    </source>
</reference>
<keyword evidence="3" id="KW-1185">Reference proteome</keyword>
<evidence type="ECO:0000313" key="3">
    <source>
        <dbReference type="Proteomes" id="UP000076727"/>
    </source>
</evidence>
<dbReference type="EMBL" id="KV429035">
    <property type="protein sequence ID" value="KZT73881.1"/>
    <property type="molecule type" value="Genomic_DNA"/>
</dbReference>
<dbReference type="Gene3D" id="3.40.50.720">
    <property type="entry name" value="NAD(P)-binding Rossmann-like Domain"/>
    <property type="match status" value="1"/>
</dbReference>
<feature type="chain" id="PRO_5007867356" description="NAD(P)-binding protein" evidence="1">
    <location>
        <begin position="18"/>
        <end position="250"/>
    </location>
</feature>
<gene>
    <name evidence="2" type="ORF">DAEQUDRAFT_808055</name>
</gene>
<keyword evidence="1" id="KW-0732">Signal</keyword>
<organism evidence="2 3">
    <name type="scientific">Daedalea quercina L-15889</name>
    <dbReference type="NCBI Taxonomy" id="1314783"/>
    <lineage>
        <taxon>Eukaryota</taxon>
        <taxon>Fungi</taxon>
        <taxon>Dikarya</taxon>
        <taxon>Basidiomycota</taxon>
        <taxon>Agaricomycotina</taxon>
        <taxon>Agaricomycetes</taxon>
        <taxon>Polyporales</taxon>
        <taxon>Fomitopsis</taxon>
    </lineage>
</organism>
<dbReference type="InterPro" id="IPR036291">
    <property type="entry name" value="NAD(P)-bd_dom_sf"/>
</dbReference>
<name>A0A165TSI6_9APHY</name>
<evidence type="ECO:0000256" key="1">
    <source>
        <dbReference type="SAM" id="SignalP"/>
    </source>
</evidence>
<dbReference type="Proteomes" id="UP000076727">
    <property type="component" value="Unassembled WGS sequence"/>
</dbReference>
<protein>
    <recommendedName>
        <fullName evidence="4">NAD(P)-binding protein</fullName>
    </recommendedName>
</protein>
<evidence type="ECO:0008006" key="4">
    <source>
        <dbReference type="Google" id="ProtNLM"/>
    </source>
</evidence>
<sequence length="250" mass="27232">MRVLGASGFIGLPLAQAFVLIPVIGETSKPSSWLPLVATLDVVIDAVGGQDIRMLSETLLNTTAAAAQKHRPAHASKLTYIYTSGTWVHGDDQKEVKTDTTPIKGPVELLQWQPKLERMVIQSSVLNGIVIRPSLLYGKSASILAPLFRRAYEGKFYHLTAEKATIVAGLTIDATNDFTESVDDILQNLVKVSGAKGPYEYAPPSTPLEKAITATTLVRPYLALGWYPRKPRLIDGLEVYYIAWKGGEGL</sequence>
<accession>A0A165TSI6</accession>
<dbReference type="STRING" id="1314783.A0A165TSI6"/>
<feature type="signal peptide" evidence="1">
    <location>
        <begin position="1"/>
        <end position="17"/>
    </location>
</feature>
<dbReference type="OrthoDB" id="10000533at2759"/>
<evidence type="ECO:0000313" key="2">
    <source>
        <dbReference type="EMBL" id="KZT73881.1"/>
    </source>
</evidence>
<dbReference type="AlphaFoldDB" id="A0A165TSI6"/>